<keyword evidence="1" id="KW-0472">Membrane</keyword>
<comment type="caution">
    <text evidence="2">The sequence shown here is derived from an EMBL/GenBank/DDBJ whole genome shotgun (WGS) entry which is preliminary data.</text>
</comment>
<reference evidence="2" key="1">
    <citation type="submission" date="2023-03" db="EMBL/GenBank/DDBJ databases">
        <title>Massive genome expansion in bonnet fungi (Mycena s.s.) driven by repeated elements and novel gene families across ecological guilds.</title>
        <authorList>
            <consortium name="Lawrence Berkeley National Laboratory"/>
            <person name="Harder C.B."/>
            <person name="Miyauchi S."/>
            <person name="Viragh M."/>
            <person name="Kuo A."/>
            <person name="Thoen E."/>
            <person name="Andreopoulos B."/>
            <person name="Lu D."/>
            <person name="Skrede I."/>
            <person name="Drula E."/>
            <person name="Henrissat B."/>
            <person name="Morin E."/>
            <person name="Kohler A."/>
            <person name="Barry K."/>
            <person name="LaButti K."/>
            <person name="Morin E."/>
            <person name="Salamov A."/>
            <person name="Lipzen A."/>
            <person name="Mereny Z."/>
            <person name="Hegedus B."/>
            <person name="Baldrian P."/>
            <person name="Stursova M."/>
            <person name="Weitz H."/>
            <person name="Taylor A."/>
            <person name="Grigoriev I.V."/>
            <person name="Nagy L.G."/>
            <person name="Martin F."/>
            <person name="Kauserud H."/>
        </authorList>
    </citation>
    <scope>NUCLEOTIDE SEQUENCE</scope>
    <source>
        <strain evidence="2">CBHHK067</strain>
    </source>
</reference>
<dbReference type="Proteomes" id="UP001221757">
    <property type="component" value="Unassembled WGS sequence"/>
</dbReference>
<dbReference type="AlphaFoldDB" id="A0AAD7CU00"/>
<evidence type="ECO:0000313" key="2">
    <source>
        <dbReference type="EMBL" id="KAJ7663546.1"/>
    </source>
</evidence>
<gene>
    <name evidence="2" type="ORF">B0H17DRAFT_1144037</name>
</gene>
<evidence type="ECO:0000313" key="3">
    <source>
        <dbReference type="Proteomes" id="UP001221757"/>
    </source>
</evidence>
<keyword evidence="1" id="KW-0812">Transmembrane</keyword>
<keyword evidence="3" id="KW-1185">Reference proteome</keyword>
<proteinExistence type="predicted"/>
<sequence>MPSTPLAVFLCLVFLRYPYLSLQPLRPIHTLAKRGTSLSVGATVVIVLVALAIAVFTLVCCCAMINRQPKPPEPTLLELVDEVSMLCMRIDELQARHVILGPVDGVPAVQPPTYTP</sequence>
<dbReference type="EMBL" id="JARKIE010000232">
    <property type="protein sequence ID" value="KAJ7663546.1"/>
    <property type="molecule type" value="Genomic_DNA"/>
</dbReference>
<accession>A0AAD7CU00</accession>
<evidence type="ECO:0000256" key="1">
    <source>
        <dbReference type="SAM" id="Phobius"/>
    </source>
</evidence>
<name>A0AAD7CU00_MYCRO</name>
<feature type="transmembrane region" description="Helical" evidence="1">
    <location>
        <begin position="38"/>
        <end position="65"/>
    </location>
</feature>
<organism evidence="2 3">
    <name type="scientific">Mycena rosella</name>
    <name type="common">Pink bonnet</name>
    <name type="synonym">Agaricus rosellus</name>
    <dbReference type="NCBI Taxonomy" id="1033263"/>
    <lineage>
        <taxon>Eukaryota</taxon>
        <taxon>Fungi</taxon>
        <taxon>Dikarya</taxon>
        <taxon>Basidiomycota</taxon>
        <taxon>Agaricomycotina</taxon>
        <taxon>Agaricomycetes</taxon>
        <taxon>Agaricomycetidae</taxon>
        <taxon>Agaricales</taxon>
        <taxon>Marasmiineae</taxon>
        <taxon>Mycenaceae</taxon>
        <taxon>Mycena</taxon>
    </lineage>
</organism>
<protein>
    <submittedName>
        <fullName evidence="2">Uncharacterized protein</fullName>
    </submittedName>
</protein>
<keyword evidence="1" id="KW-1133">Transmembrane helix</keyword>